<keyword evidence="1" id="KW-0032">Aminotransferase</keyword>
<dbReference type="InterPro" id="IPR015424">
    <property type="entry name" value="PyrdxlP-dep_Trfase"/>
</dbReference>
<name>A0A1Y1HK35_KLENI</name>
<keyword evidence="4" id="KW-1185">Reference proteome</keyword>
<dbReference type="AlphaFoldDB" id="A0A1Y1HK35"/>
<dbReference type="PANTHER" id="PTHR42684:SF3">
    <property type="entry name" value="ADENOSYLMETHIONINE-8-AMINO-7-OXONONANOATE AMINOTRANSFERASE"/>
    <property type="match status" value="1"/>
</dbReference>
<keyword evidence="2 3" id="KW-0808">Transferase</keyword>
<protein>
    <submittedName>
        <fullName evidence="3">Pyridoxal phosphate (PLP)-dependent transferases superfamily protein</fullName>
    </submittedName>
</protein>
<dbReference type="SUPFAM" id="SSF53383">
    <property type="entry name" value="PLP-dependent transferases"/>
    <property type="match status" value="1"/>
</dbReference>
<dbReference type="EMBL" id="DF236959">
    <property type="protein sequence ID" value="GAQ78273.1"/>
    <property type="molecule type" value="Genomic_DNA"/>
</dbReference>
<dbReference type="OrthoDB" id="425114at2759"/>
<organism evidence="3 4">
    <name type="scientific">Klebsormidium nitens</name>
    <name type="common">Green alga</name>
    <name type="synonym">Ulothrix nitens</name>
    <dbReference type="NCBI Taxonomy" id="105231"/>
    <lineage>
        <taxon>Eukaryota</taxon>
        <taxon>Viridiplantae</taxon>
        <taxon>Streptophyta</taxon>
        <taxon>Klebsormidiophyceae</taxon>
        <taxon>Klebsormidiales</taxon>
        <taxon>Klebsormidiaceae</taxon>
        <taxon>Klebsormidium</taxon>
    </lineage>
</organism>
<dbReference type="STRING" id="105231.A0A1Y1HK35"/>
<evidence type="ECO:0000313" key="3">
    <source>
        <dbReference type="EMBL" id="GAQ78273.1"/>
    </source>
</evidence>
<accession>A0A1Y1HK35</accession>
<gene>
    <name evidence="3" type="ORF">KFL_000100390</name>
</gene>
<dbReference type="Proteomes" id="UP000054558">
    <property type="component" value="Unassembled WGS sequence"/>
</dbReference>
<evidence type="ECO:0000313" key="4">
    <source>
        <dbReference type="Proteomes" id="UP000054558"/>
    </source>
</evidence>
<proteinExistence type="predicted"/>
<evidence type="ECO:0000256" key="1">
    <source>
        <dbReference type="ARBA" id="ARBA00022576"/>
    </source>
</evidence>
<evidence type="ECO:0000256" key="2">
    <source>
        <dbReference type="ARBA" id="ARBA00022679"/>
    </source>
</evidence>
<dbReference type="GO" id="GO:0008483">
    <property type="term" value="F:transaminase activity"/>
    <property type="evidence" value="ECO:0007669"/>
    <property type="project" value="UniProtKB-KW"/>
</dbReference>
<dbReference type="InterPro" id="IPR015421">
    <property type="entry name" value="PyrdxlP-dep_Trfase_major"/>
</dbReference>
<dbReference type="PANTHER" id="PTHR42684">
    <property type="entry name" value="ADENOSYLMETHIONINE-8-AMINO-7-OXONONANOATE AMINOTRANSFERASE"/>
    <property type="match status" value="1"/>
</dbReference>
<sequence>MAKEREAPRATRDQCHVETDVLLPFTAPCEYEKKEPLILTEPEVRLSPFVPGDKVSHFCGREPRLIAAATKQLEKLPFYMSFWNRTSEPTVELVRDLVRMFTAAPIGRVLFANSGSECNDTQMGCSLGLTSHGIFVPKVGT</sequence>
<dbReference type="Gene3D" id="3.40.640.10">
    <property type="entry name" value="Type I PLP-dependent aspartate aminotransferase-like (Major domain)"/>
    <property type="match status" value="1"/>
</dbReference>
<reference evidence="3 4" key="1">
    <citation type="journal article" date="2014" name="Nat. Commun.">
        <title>Klebsormidium flaccidum genome reveals primary factors for plant terrestrial adaptation.</title>
        <authorList>
            <person name="Hori K."/>
            <person name="Maruyama F."/>
            <person name="Fujisawa T."/>
            <person name="Togashi T."/>
            <person name="Yamamoto N."/>
            <person name="Seo M."/>
            <person name="Sato S."/>
            <person name="Yamada T."/>
            <person name="Mori H."/>
            <person name="Tajima N."/>
            <person name="Moriyama T."/>
            <person name="Ikeuchi M."/>
            <person name="Watanabe M."/>
            <person name="Wada H."/>
            <person name="Kobayashi K."/>
            <person name="Saito M."/>
            <person name="Masuda T."/>
            <person name="Sasaki-Sekimoto Y."/>
            <person name="Mashiguchi K."/>
            <person name="Awai K."/>
            <person name="Shimojima M."/>
            <person name="Masuda S."/>
            <person name="Iwai M."/>
            <person name="Nobusawa T."/>
            <person name="Narise T."/>
            <person name="Kondo S."/>
            <person name="Saito H."/>
            <person name="Sato R."/>
            <person name="Murakawa M."/>
            <person name="Ihara Y."/>
            <person name="Oshima-Yamada Y."/>
            <person name="Ohtaka K."/>
            <person name="Satoh M."/>
            <person name="Sonobe K."/>
            <person name="Ishii M."/>
            <person name="Ohtani R."/>
            <person name="Kanamori-Sato M."/>
            <person name="Honoki R."/>
            <person name="Miyazaki D."/>
            <person name="Mochizuki H."/>
            <person name="Umetsu J."/>
            <person name="Higashi K."/>
            <person name="Shibata D."/>
            <person name="Kamiya Y."/>
            <person name="Sato N."/>
            <person name="Nakamura Y."/>
            <person name="Tabata S."/>
            <person name="Ida S."/>
            <person name="Kurokawa K."/>
            <person name="Ohta H."/>
        </authorList>
    </citation>
    <scope>NUCLEOTIDE SEQUENCE [LARGE SCALE GENOMIC DNA]</scope>
    <source>
        <strain evidence="3 4">NIES-2285</strain>
    </source>
</reference>